<protein>
    <submittedName>
        <fullName evidence="1">Uncharacterized protein</fullName>
    </submittedName>
</protein>
<proteinExistence type="predicted"/>
<sequence length="145" mass="16771">MERGLLWLPLLVFFVGLAWTGWREYQKVETYQKWAESFDRAKYDIFSVLGQKDDQLTWGVPTPQGPIQLETFSLKTVQSIRLLVNGQPVEIERSLGKGRAELEFVGRDRTPPIRIPFTEPSLASQWGQHLQKELQRLQSEPSQNS</sequence>
<comment type="caution">
    <text evidence="1">The sequence shown here is derived from an EMBL/GenBank/DDBJ whole genome shotgun (WGS) entry which is preliminary data.</text>
</comment>
<accession>A0A832H1W1</accession>
<organism evidence="1">
    <name type="scientific">Oscillatoriales cyanobacterium SpSt-402</name>
    <dbReference type="NCBI Taxonomy" id="2282168"/>
    <lineage>
        <taxon>Bacteria</taxon>
        <taxon>Bacillati</taxon>
        <taxon>Cyanobacteriota</taxon>
        <taxon>Cyanophyceae</taxon>
        <taxon>Oscillatoriophycideae</taxon>
        <taxon>Oscillatoriales</taxon>
    </lineage>
</organism>
<evidence type="ECO:0000313" key="1">
    <source>
        <dbReference type="EMBL" id="HGW92822.1"/>
    </source>
</evidence>
<name>A0A832H1W1_9CYAN</name>
<gene>
    <name evidence="1" type="ORF">ENR47_00855</name>
</gene>
<reference evidence="1" key="1">
    <citation type="journal article" date="2020" name="mSystems">
        <title>Genome- and Community-Level Interaction Insights into Carbon Utilization and Element Cycling Functions of Hydrothermarchaeota in Hydrothermal Sediment.</title>
        <authorList>
            <person name="Zhou Z."/>
            <person name="Liu Y."/>
            <person name="Xu W."/>
            <person name="Pan J."/>
            <person name="Luo Z.H."/>
            <person name="Li M."/>
        </authorList>
    </citation>
    <scope>NUCLEOTIDE SEQUENCE [LARGE SCALE GENOMIC DNA]</scope>
    <source>
        <strain evidence="1">SpSt-402</strain>
    </source>
</reference>
<dbReference type="EMBL" id="DSRD01000054">
    <property type="protein sequence ID" value="HGW92822.1"/>
    <property type="molecule type" value="Genomic_DNA"/>
</dbReference>
<dbReference type="AlphaFoldDB" id="A0A832H1W1"/>